<name>A0A8X6XF19_9ARAC</name>
<protein>
    <submittedName>
        <fullName evidence="2">Retrovirus-related Pol polyprotein from type-1 retrotransposable element R2</fullName>
    </submittedName>
</protein>
<sequence>MLKYLELLPYFTPLGFQQVHIVPIVVGSLGAWDPENDVFLRKVATNRYLVVLRKLYVFDCIRWSRDIYIQHLTGAKQYSTDAPIQPPSQCTQEHLPDSVNSGPS</sequence>
<evidence type="ECO:0000313" key="2">
    <source>
        <dbReference type="EMBL" id="GFY51831.1"/>
    </source>
</evidence>
<dbReference type="OrthoDB" id="6432657at2759"/>
<evidence type="ECO:0000256" key="1">
    <source>
        <dbReference type="SAM" id="MobiDB-lite"/>
    </source>
</evidence>
<reference evidence="2" key="1">
    <citation type="submission" date="2020-08" db="EMBL/GenBank/DDBJ databases">
        <title>Multicomponent nature underlies the extraordinary mechanical properties of spider dragline silk.</title>
        <authorList>
            <person name="Kono N."/>
            <person name="Nakamura H."/>
            <person name="Mori M."/>
            <person name="Yoshida Y."/>
            <person name="Ohtoshi R."/>
            <person name="Malay A.D."/>
            <person name="Moran D.A.P."/>
            <person name="Tomita M."/>
            <person name="Numata K."/>
            <person name="Arakawa K."/>
        </authorList>
    </citation>
    <scope>NUCLEOTIDE SEQUENCE</scope>
</reference>
<accession>A0A8X6XF19</accession>
<dbReference type="AlphaFoldDB" id="A0A8X6XF19"/>
<dbReference type="EMBL" id="BMAV01008338">
    <property type="protein sequence ID" value="GFY51831.1"/>
    <property type="molecule type" value="Genomic_DNA"/>
</dbReference>
<gene>
    <name evidence="2" type="primary">PO21_39</name>
    <name evidence="2" type="ORF">TNIN_368111</name>
</gene>
<dbReference type="Proteomes" id="UP000886998">
    <property type="component" value="Unassembled WGS sequence"/>
</dbReference>
<proteinExistence type="predicted"/>
<organism evidence="2 3">
    <name type="scientific">Trichonephila inaurata madagascariensis</name>
    <dbReference type="NCBI Taxonomy" id="2747483"/>
    <lineage>
        <taxon>Eukaryota</taxon>
        <taxon>Metazoa</taxon>
        <taxon>Ecdysozoa</taxon>
        <taxon>Arthropoda</taxon>
        <taxon>Chelicerata</taxon>
        <taxon>Arachnida</taxon>
        <taxon>Araneae</taxon>
        <taxon>Araneomorphae</taxon>
        <taxon>Entelegynae</taxon>
        <taxon>Araneoidea</taxon>
        <taxon>Nephilidae</taxon>
        <taxon>Trichonephila</taxon>
        <taxon>Trichonephila inaurata</taxon>
    </lineage>
</organism>
<keyword evidence="3" id="KW-1185">Reference proteome</keyword>
<feature type="region of interest" description="Disordered" evidence="1">
    <location>
        <begin position="83"/>
        <end position="104"/>
    </location>
</feature>
<comment type="caution">
    <text evidence="2">The sequence shown here is derived from an EMBL/GenBank/DDBJ whole genome shotgun (WGS) entry which is preliminary data.</text>
</comment>
<evidence type="ECO:0000313" key="3">
    <source>
        <dbReference type="Proteomes" id="UP000886998"/>
    </source>
</evidence>